<dbReference type="AlphaFoldDB" id="A0A7R8YWU4"/>
<reference evidence="3 4" key="1">
    <citation type="submission" date="2020-11" db="EMBL/GenBank/DDBJ databases">
        <authorList>
            <person name="Wallbank WR R."/>
            <person name="Pardo Diaz C."/>
            <person name="Kozak K."/>
            <person name="Martin S."/>
            <person name="Jiggins C."/>
            <person name="Moest M."/>
            <person name="Warren A I."/>
            <person name="Generalovic N T."/>
            <person name="Byers J.R.P. K."/>
            <person name="Montejo-Kovacevich G."/>
            <person name="Yen C E."/>
        </authorList>
    </citation>
    <scope>NUCLEOTIDE SEQUENCE [LARGE SCALE GENOMIC DNA]</scope>
</reference>
<dbReference type="PRINTS" id="PR02065">
    <property type="entry name" value="PROTEINDPCD"/>
</dbReference>
<evidence type="ECO:0000256" key="2">
    <source>
        <dbReference type="ARBA" id="ARBA00020330"/>
    </source>
</evidence>
<dbReference type="OrthoDB" id="10256139at2759"/>
<evidence type="ECO:0000256" key="1">
    <source>
        <dbReference type="ARBA" id="ARBA00010597"/>
    </source>
</evidence>
<dbReference type="PANTHER" id="PTHR31921:SF1">
    <property type="entry name" value="PROTEIN DPCD"/>
    <property type="match status" value="1"/>
</dbReference>
<dbReference type="PANTHER" id="PTHR31921">
    <property type="entry name" value="PROTEIN DPCD"/>
    <property type="match status" value="1"/>
</dbReference>
<dbReference type="InterPro" id="IPR026224">
    <property type="entry name" value="DPCD"/>
</dbReference>
<evidence type="ECO:0000313" key="4">
    <source>
        <dbReference type="Proteomes" id="UP000594454"/>
    </source>
</evidence>
<dbReference type="InParanoid" id="A0A7R8YWU4"/>
<accession>A0A7R8YWU4</accession>
<proteinExistence type="inferred from homology"/>
<dbReference type="FunCoup" id="A0A7R8YWU4">
    <property type="interactions" value="117"/>
</dbReference>
<name>A0A7R8YWU4_HERIL</name>
<dbReference type="EMBL" id="LR899012">
    <property type="protein sequence ID" value="CAD7088293.1"/>
    <property type="molecule type" value="Genomic_DNA"/>
</dbReference>
<dbReference type="OMA" id="PILCEME"/>
<comment type="similarity">
    <text evidence="1">Belongs to the DPCD family.</text>
</comment>
<sequence>MSYANWLTLIRNAEKTSMISGKVRKIHYTFPDGNEMAEEYSMETGVVLRRAWKRKRELMGEPQWELELGEPIKNPAESNNFVVRESSEQPVLTKRITKKNIEWRIRNLPYPIETYSVTANPDTNNITVRTSNKKYFKNIPIPELDRCGAKVNQGSISIHHQYNTLIITYKKPDILCEMEVAVLRELQEVETETDMDDLLNDLLRK</sequence>
<organism evidence="3 4">
    <name type="scientific">Hermetia illucens</name>
    <name type="common">Black soldier fly</name>
    <dbReference type="NCBI Taxonomy" id="343691"/>
    <lineage>
        <taxon>Eukaryota</taxon>
        <taxon>Metazoa</taxon>
        <taxon>Ecdysozoa</taxon>
        <taxon>Arthropoda</taxon>
        <taxon>Hexapoda</taxon>
        <taxon>Insecta</taxon>
        <taxon>Pterygota</taxon>
        <taxon>Neoptera</taxon>
        <taxon>Endopterygota</taxon>
        <taxon>Diptera</taxon>
        <taxon>Brachycera</taxon>
        <taxon>Stratiomyomorpha</taxon>
        <taxon>Stratiomyidae</taxon>
        <taxon>Hermetiinae</taxon>
        <taxon>Hermetia</taxon>
    </lineage>
</organism>
<evidence type="ECO:0000313" key="3">
    <source>
        <dbReference type="EMBL" id="CAD7088293.1"/>
    </source>
</evidence>
<dbReference type="Proteomes" id="UP000594454">
    <property type="component" value="Chromosome 4"/>
</dbReference>
<dbReference type="Pfam" id="PF14913">
    <property type="entry name" value="DPCD"/>
    <property type="match status" value="1"/>
</dbReference>
<keyword evidence="4" id="KW-1185">Reference proteome</keyword>
<gene>
    <name evidence="3" type="ORF">HERILL_LOCUS10933</name>
</gene>
<protein>
    <recommendedName>
        <fullName evidence="2">Protein DPCD</fullName>
    </recommendedName>
</protein>